<organism evidence="2 3">
    <name type="scientific">Micavibrio aeruginosavorus</name>
    <dbReference type="NCBI Taxonomy" id="349221"/>
    <lineage>
        <taxon>Bacteria</taxon>
        <taxon>Pseudomonadati</taxon>
        <taxon>Bdellovibrionota</taxon>
        <taxon>Bdellovibrionia</taxon>
        <taxon>Bdellovibrionales</taxon>
        <taxon>Pseudobdellovibrionaceae</taxon>
        <taxon>Micavibrio</taxon>
    </lineage>
</organism>
<name>A0A2W5FND2_9BACT</name>
<dbReference type="Gene3D" id="3.40.50.620">
    <property type="entry name" value="HUPs"/>
    <property type="match status" value="1"/>
</dbReference>
<dbReference type="PANTHER" id="PTHR30336">
    <property type="entry name" value="INNER MEMBRANE PROTEIN, PROBABLE PERMEASE"/>
    <property type="match status" value="1"/>
</dbReference>
<reference evidence="2 3" key="1">
    <citation type="submission" date="2017-08" db="EMBL/GenBank/DDBJ databases">
        <title>Infants hospitalized years apart are colonized by the same room-sourced microbial strains.</title>
        <authorList>
            <person name="Brooks B."/>
            <person name="Olm M.R."/>
            <person name="Firek B.A."/>
            <person name="Baker R."/>
            <person name="Thomas B.C."/>
            <person name="Morowitz M.J."/>
            <person name="Banfield J.F."/>
        </authorList>
    </citation>
    <scope>NUCLEOTIDE SEQUENCE [LARGE SCALE GENOMIC DNA]</scope>
    <source>
        <strain evidence="2">S2_006_000_R2_64</strain>
    </source>
</reference>
<feature type="domain" description="DUF218" evidence="1">
    <location>
        <begin position="28"/>
        <end position="133"/>
    </location>
</feature>
<protein>
    <recommendedName>
        <fullName evidence="1">DUF218 domain-containing protein</fullName>
    </recommendedName>
</protein>
<dbReference type="InterPro" id="IPR003848">
    <property type="entry name" value="DUF218"/>
</dbReference>
<evidence type="ECO:0000313" key="2">
    <source>
        <dbReference type="EMBL" id="PZP57471.1"/>
    </source>
</evidence>
<dbReference type="GO" id="GO:0043164">
    <property type="term" value="P:Gram-negative-bacterium-type cell wall biogenesis"/>
    <property type="evidence" value="ECO:0007669"/>
    <property type="project" value="TreeGrafter"/>
</dbReference>
<dbReference type="GO" id="GO:0000270">
    <property type="term" value="P:peptidoglycan metabolic process"/>
    <property type="evidence" value="ECO:0007669"/>
    <property type="project" value="TreeGrafter"/>
</dbReference>
<proteinExistence type="predicted"/>
<accession>A0A2W5FND2</accession>
<dbReference type="GO" id="GO:0005886">
    <property type="term" value="C:plasma membrane"/>
    <property type="evidence" value="ECO:0007669"/>
    <property type="project" value="TreeGrafter"/>
</dbReference>
<dbReference type="EMBL" id="QFOT01000001">
    <property type="protein sequence ID" value="PZP57471.1"/>
    <property type="molecule type" value="Genomic_DNA"/>
</dbReference>
<dbReference type="Pfam" id="PF02698">
    <property type="entry name" value="DUF218"/>
    <property type="match status" value="1"/>
</dbReference>
<dbReference type="AlphaFoldDB" id="A0A2W5FND2"/>
<dbReference type="Proteomes" id="UP000249739">
    <property type="component" value="Unassembled WGS sequence"/>
</dbReference>
<evidence type="ECO:0000259" key="1">
    <source>
        <dbReference type="Pfam" id="PF02698"/>
    </source>
</evidence>
<dbReference type="InterPro" id="IPR014729">
    <property type="entry name" value="Rossmann-like_a/b/a_fold"/>
</dbReference>
<evidence type="ECO:0000313" key="3">
    <source>
        <dbReference type="Proteomes" id="UP000249739"/>
    </source>
</evidence>
<dbReference type="InterPro" id="IPR051599">
    <property type="entry name" value="Cell_Envelope_Assoc"/>
</dbReference>
<gene>
    <name evidence="2" type="ORF">DI586_00100</name>
</gene>
<sequence length="225" mass="24734">MKLCSPVSFLRKHHILLQTDLCRADLGIVFGNKYIVQELAVDAARLYHKGFFPKILVTGGVETAAGCCEAEATAHALLSLGVKREDILLESASTHTGENVAFSLPLIDTHIGLENIHSVIGFGHFCAGPRFLMTLARHCPDLHAMHKSVFPAGCNETNWHLDPVLLERAMLERRKIPDYIAAGFIAPVSIPAINEKTASLRHHQLYAPPYPKLNSSGLDRTPLPF</sequence>
<dbReference type="CDD" id="cd06259">
    <property type="entry name" value="YdcF-like"/>
    <property type="match status" value="1"/>
</dbReference>
<comment type="caution">
    <text evidence="2">The sequence shown here is derived from an EMBL/GenBank/DDBJ whole genome shotgun (WGS) entry which is preliminary data.</text>
</comment>
<dbReference type="PANTHER" id="PTHR30336:SF4">
    <property type="entry name" value="ENVELOPE BIOGENESIS FACTOR ELYC"/>
    <property type="match status" value="1"/>
</dbReference>